<dbReference type="RefSeq" id="WP_275056848.1">
    <property type="nucleotide sequence ID" value="NZ_CP118988.1"/>
</dbReference>
<dbReference type="AlphaFoldDB" id="A0AAX3NNT9"/>
<dbReference type="InterPro" id="IPR021700">
    <property type="entry name" value="DUF3283"/>
</dbReference>
<dbReference type="Gene3D" id="1.20.58.250">
    <property type="entry name" value="DNA polymerase III-theta"/>
    <property type="match status" value="1"/>
</dbReference>
<evidence type="ECO:0000313" key="2">
    <source>
        <dbReference type="Proteomes" id="UP001213721"/>
    </source>
</evidence>
<name>A0AAX3NNT9_9GAMM</name>
<dbReference type="InterPro" id="IPR036745">
    <property type="entry name" value="PolIII_theta_sf"/>
</dbReference>
<proteinExistence type="predicted"/>
<dbReference type="GO" id="GO:0003677">
    <property type="term" value="F:DNA binding"/>
    <property type="evidence" value="ECO:0007669"/>
    <property type="project" value="InterPro"/>
</dbReference>
<organism evidence="1 2">
    <name type="scientific">Aeromonas allosaccharophila</name>
    <dbReference type="NCBI Taxonomy" id="656"/>
    <lineage>
        <taxon>Bacteria</taxon>
        <taxon>Pseudomonadati</taxon>
        <taxon>Pseudomonadota</taxon>
        <taxon>Gammaproteobacteria</taxon>
        <taxon>Aeromonadales</taxon>
        <taxon>Aeromonadaceae</taxon>
        <taxon>Aeromonas</taxon>
    </lineage>
</organism>
<dbReference type="GO" id="GO:0003887">
    <property type="term" value="F:DNA-directed DNA polymerase activity"/>
    <property type="evidence" value="ECO:0007669"/>
    <property type="project" value="InterPro"/>
</dbReference>
<dbReference type="GO" id="GO:0006260">
    <property type="term" value="P:DNA replication"/>
    <property type="evidence" value="ECO:0007669"/>
    <property type="project" value="InterPro"/>
</dbReference>
<reference evidence="1" key="1">
    <citation type="submission" date="2023-02" db="EMBL/GenBank/DDBJ databases">
        <title>The sequence of Aeromonas allosaccharophila K520.</title>
        <authorList>
            <person name="Luo X."/>
        </authorList>
    </citation>
    <scope>NUCLEOTIDE SEQUENCE</scope>
    <source>
        <strain evidence="1">K520</strain>
    </source>
</reference>
<sequence length="72" mass="8034">MAPTNNKEVSISRNLCALPKEQQERVEVEKAAAYAVWKERNGHLASAESEASLHKGELGSYFLEQVGKYKRG</sequence>
<dbReference type="SUPFAM" id="SSF46575">
    <property type="entry name" value="DNA polymerase III theta subunit-like"/>
    <property type="match status" value="1"/>
</dbReference>
<evidence type="ECO:0000313" key="1">
    <source>
        <dbReference type="EMBL" id="WED75839.1"/>
    </source>
</evidence>
<accession>A0AAX3NNT9</accession>
<gene>
    <name evidence="1" type="ORF">PYU98_18300</name>
</gene>
<dbReference type="Pfam" id="PF11686">
    <property type="entry name" value="DUF3283"/>
    <property type="match status" value="1"/>
</dbReference>
<protein>
    <submittedName>
        <fullName evidence="1">DUF3283 family protein</fullName>
    </submittedName>
</protein>
<dbReference type="Proteomes" id="UP001213721">
    <property type="component" value="Chromosome"/>
</dbReference>
<dbReference type="EMBL" id="CP118988">
    <property type="protein sequence ID" value="WED75839.1"/>
    <property type="molecule type" value="Genomic_DNA"/>
</dbReference>